<comment type="pathway">
    <text evidence="2">Lipid metabolism.</text>
</comment>
<evidence type="ECO:0000256" key="9">
    <source>
        <dbReference type="PIRSR" id="PIRSR000429-1"/>
    </source>
</evidence>
<evidence type="ECO:0000256" key="6">
    <source>
        <dbReference type="ARBA" id="ARBA00024073"/>
    </source>
</evidence>
<evidence type="ECO:0000256" key="3">
    <source>
        <dbReference type="ARBA" id="ARBA00010982"/>
    </source>
</evidence>
<comment type="similarity">
    <text evidence="3 10">Belongs to the thiolase-like superfamily. Thiolase family.</text>
</comment>
<dbReference type="Pfam" id="PF02803">
    <property type="entry name" value="Thiolase_C"/>
    <property type="match status" value="1"/>
</dbReference>
<dbReference type="PIRSF" id="PIRSF000429">
    <property type="entry name" value="Ac-CoA_Ac_transf"/>
    <property type="match status" value="1"/>
</dbReference>
<comment type="subcellular location">
    <subcellularLocation>
        <location evidence="1">Cytoplasm</location>
    </subcellularLocation>
</comment>
<dbReference type="CDD" id="cd00751">
    <property type="entry name" value="thiolase"/>
    <property type="match status" value="1"/>
</dbReference>
<evidence type="ECO:0000259" key="12">
    <source>
        <dbReference type="Pfam" id="PF02803"/>
    </source>
</evidence>
<evidence type="ECO:0000256" key="8">
    <source>
        <dbReference type="ARBA" id="ARBA00051550"/>
    </source>
</evidence>
<dbReference type="InterPro" id="IPR020616">
    <property type="entry name" value="Thiolase_N"/>
</dbReference>
<evidence type="ECO:0000256" key="1">
    <source>
        <dbReference type="ARBA" id="ARBA00004496"/>
    </source>
</evidence>
<dbReference type="PANTHER" id="PTHR43853:SF21">
    <property type="entry name" value="STEROID 3-KETOACYL-COA THIOLASE"/>
    <property type="match status" value="1"/>
</dbReference>
<evidence type="ECO:0000313" key="13">
    <source>
        <dbReference type="EMBL" id="SHN63292.1"/>
    </source>
</evidence>
<dbReference type="AlphaFoldDB" id="A0A1M7SXU4"/>
<dbReference type="FunFam" id="3.40.47.10:FF:000010">
    <property type="entry name" value="Acetyl-CoA acetyltransferase (Thiolase)"/>
    <property type="match status" value="1"/>
</dbReference>
<evidence type="ECO:0000256" key="10">
    <source>
        <dbReference type="RuleBase" id="RU003557"/>
    </source>
</evidence>
<evidence type="ECO:0000256" key="4">
    <source>
        <dbReference type="ARBA" id="ARBA00022679"/>
    </source>
</evidence>
<dbReference type="InterPro" id="IPR020617">
    <property type="entry name" value="Thiolase_C"/>
</dbReference>
<sequence length="391" mass="40437">MQEVVIVAGARTPIGKGVKGTLKDTRPELLGSTVIKAVLDRAPGLSPGEIEDVIFGCAFPEGEQGLNIGRMIALAAGLPVTVPGFTLNRFCSSGLQAVALASWQIMAGAAEVVIAGGVESMSMVPIGGIKPSPDPELLLKMPAAYISMGETAENVAARYGISREEQDAFAVVSHQKAAKARAEGKFRAEIVPVPVIRPGAAEDGAKEEKILFAEDEGIRPQTTMEDLARLKTPFRADGTVTAGNSSQISDGAAAVILMSAAKARQLNLKPLAIFRSFAVGGVHPDEMGIGPVVAIPKALQKAGLTLGQIDTIELNEAFASQALYCIRKLGLDSAKVNPNGGAIAMGHPLGCTGAKLTVSLIHELERTGGKYGMVSMCVGGGMGAAAVFEKV</sequence>
<dbReference type="InterPro" id="IPR020613">
    <property type="entry name" value="Thiolase_CS"/>
</dbReference>
<dbReference type="InterPro" id="IPR016039">
    <property type="entry name" value="Thiolase-like"/>
</dbReference>
<dbReference type="GO" id="GO:0003985">
    <property type="term" value="F:acetyl-CoA C-acetyltransferase activity"/>
    <property type="evidence" value="ECO:0007669"/>
    <property type="project" value="UniProtKB-EC"/>
</dbReference>
<dbReference type="GO" id="GO:0006635">
    <property type="term" value="P:fatty acid beta-oxidation"/>
    <property type="evidence" value="ECO:0007669"/>
    <property type="project" value="TreeGrafter"/>
</dbReference>
<dbReference type="Gene3D" id="3.40.47.10">
    <property type="match status" value="1"/>
</dbReference>
<reference evidence="14" key="1">
    <citation type="submission" date="2016-12" db="EMBL/GenBank/DDBJ databases">
        <authorList>
            <person name="Varghese N."/>
            <person name="Submissions S."/>
        </authorList>
    </citation>
    <scope>NUCLEOTIDE SEQUENCE [LARGE SCALE GENOMIC DNA]</scope>
    <source>
        <strain evidence="14">DSM 11544</strain>
    </source>
</reference>
<feature type="domain" description="Thiolase C-terminal" evidence="12">
    <location>
        <begin position="268"/>
        <end position="390"/>
    </location>
</feature>
<dbReference type="GO" id="GO:0005737">
    <property type="term" value="C:cytoplasm"/>
    <property type="evidence" value="ECO:0007669"/>
    <property type="project" value="UniProtKB-SubCell"/>
</dbReference>
<dbReference type="InterPro" id="IPR020615">
    <property type="entry name" value="Thiolase_acyl_enz_int_AS"/>
</dbReference>
<dbReference type="InterPro" id="IPR002155">
    <property type="entry name" value="Thiolase"/>
</dbReference>
<evidence type="ECO:0000256" key="7">
    <source>
        <dbReference type="ARBA" id="ARBA00044137"/>
    </source>
</evidence>
<feature type="active site" description="Acyl-thioester intermediate" evidence="9">
    <location>
        <position position="91"/>
    </location>
</feature>
<dbReference type="EC" id="2.3.1.16" evidence="6"/>
<accession>A0A1M7SXU4</accession>
<feature type="domain" description="Thiolase N-terminal" evidence="11">
    <location>
        <begin position="4"/>
        <end position="260"/>
    </location>
</feature>
<dbReference type="SUPFAM" id="SSF53901">
    <property type="entry name" value="Thiolase-like"/>
    <property type="match status" value="2"/>
</dbReference>
<dbReference type="RefSeq" id="WP_072771839.1">
    <property type="nucleotide sequence ID" value="NZ_FRDN01000005.1"/>
</dbReference>
<dbReference type="NCBIfam" id="TIGR01930">
    <property type="entry name" value="AcCoA-C-Actrans"/>
    <property type="match status" value="1"/>
</dbReference>
<dbReference type="InterPro" id="IPR050215">
    <property type="entry name" value="Thiolase-like_sf_Thiolase"/>
</dbReference>
<dbReference type="PROSITE" id="PS00737">
    <property type="entry name" value="THIOLASE_2"/>
    <property type="match status" value="1"/>
</dbReference>
<dbReference type="PANTHER" id="PTHR43853">
    <property type="entry name" value="3-KETOACYL-COA THIOLASE, PEROXISOMAL"/>
    <property type="match status" value="1"/>
</dbReference>
<dbReference type="EMBL" id="FRDN01000005">
    <property type="protein sequence ID" value="SHN63292.1"/>
    <property type="molecule type" value="Genomic_DNA"/>
</dbReference>
<dbReference type="GO" id="GO:0010124">
    <property type="term" value="P:phenylacetate catabolic process"/>
    <property type="evidence" value="ECO:0007669"/>
    <property type="project" value="TreeGrafter"/>
</dbReference>
<dbReference type="Pfam" id="PF00108">
    <property type="entry name" value="Thiolase_N"/>
    <property type="match status" value="1"/>
</dbReference>
<keyword evidence="4 10" id="KW-0808">Transferase</keyword>
<evidence type="ECO:0000259" key="11">
    <source>
        <dbReference type="Pfam" id="PF00108"/>
    </source>
</evidence>
<gene>
    <name evidence="13" type="ORF">SAMN02745215_01291</name>
</gene>
<protein>
    <recommendedName>
        <fullName evidence="7">Acetyl-CoA acetyltransferase</fullName>
        <ecNumber evidence="6">2.3.1.16</ecNumber>
    </recommendedName>
</protein>
<dbReference type="STRING" id="1121395.SAMN02745215_01291"/>
<keyword evidence="14" id="KW-1185">Reference proteome</keyword>
<dbReference type="PROSITE" id="PS00098">
    <property type="entry name" value="THIOLASE_1"/>
    <property type="match status" value="1"/>
</dbReference>
<dbReference type="PROSITE" id="PS00099">
    <property type="entry name" value="THIOLASE_3"/>
    <property type="match status" value="1"/>
</dbReference>
<name>A0A1M7SXU4_9FIRM</name>
<comment type="catalytic activity">
    <reaction evidence="8">
        <text>2 acetyl-CoA = acetoacetyl-CoA + CoA</text>
        <dbReference type="Rhea" id="RHEA:21036"/>
        <dbReference type="ChEBI" id="CHEBI:57286"/>
        <dbReference type="ChEBI" id="CHEBI:57287"/>
        <dbReference type="ChEBI" id="CHEBI:57288"/>
        <dbReference type="EC" id="2.3.1.9"/>
    </reaction>
</comment>
<feature type="active site" description="Proton acceptor" evidence="9">
    <location>
        <position position="377"/>
    </location>
</feature>
<evidence type="ECO:0000313" key="14">
    <source>
        <dbReference type="Proteomes" id="UP000184010"/>
    </source>
</evidence>
<proteinExistence type="inferred from homology"/>
<organism evidence="13 14">
    <name type="scientific">Desulfitobacterium chlororespirans DSM 11544</name>
    <dbReference type="NCBI Taxonomy" id="1121395"/>
    <lineage>
        <taxon>Bacteria</taxon>
        <taxon>Bacillati</taxon>
        <taxon>Bacillota</taxon>
        <taxon>Clostridia</taxon>
        <taxon>Eubacteriales</taxon>
        <taxon>Desulfitobacteriaceae</taxon>
        <taxon>Desulfitobacterium</taxon>
    </lineage>
</organism>
<dbReference type="Proteomes" id="UP000184010">
    <property type="component" value="Unassembled WGS sequence"/>
</dbReference>
<keyword evidence="5 10" id="KW-0012">Acyltransferase</keyword>
<dbReference type="InterPro" id="IPR020610">
    <property type="entry name" value="Thiolase_AS"/>
</dbReference>
<feature type="active site" description="Proton acceptor" evidence="9">
    <location>
        <position position="347"/>
    </location>
</feature>
<evidence type="ECO:0000256" key="2">
    <source>
        <dbReference type="ARBA" id="ARBA00005189"/>
    </source>
</evidence>
<evidence type="ECO:0000256" key="5">
    <source>
        <dbReference type="ARBA" id="ARBA00023315"/>
    </source>
</evidence>